<gene>
    <name evidence="8 12" type="primary">pdxS</name>
    <name evidence="12" type="ORF">GOSPT_064_00070</name>
</gene>
<evidence type="ECO:0000259" key="11">
    <source>
        <dbReference type="Pfam" id="PF01680"/>
    </source>
</evidence>
<evidence type="ECO:0000256" key="4">
    <source>
        <dbReference type="ARBA" id="ARBA00023239"/>
    </source>
</evidence>
<keyword evidence="4 8" id="KW-0456">Lyase</keyword>
<dbReference type="PROSITE" id="PS51129">
    <property type="entry name" value="PDXS_SNZ_2"/>
    <property type="match status" value="1"/>
</dbReference>
<comment type="caution">
    <text evidence="12">The sequence shown here is derived from an EMBL/GenBank/DDBJ whole genome shotgun (WGS) entry which is preliminary data.</text>
</comment>
<dbReference type="Proteomes" id="UP000005845">
    <property type="component" value="Unassembled WGS sequence"/>
</dbReference>
<dbReference type="NCBIfam" id="NF003215">
    <property type="entry name" value="PRK04180.1"/>
    <property type="match status" value="1"/>
</dbReference>
<comment type="function">
    <text evidence="8">Catalyzes the formation of pyridoxal 5'-phosphate from ribose 5-phosphate (RBP), glyceraldehyde 3-phosphate (G3P) and ammonia. The ammonia is provided by the PdxT subunit. Can also use ribulose 5-phosphate and dihydroxyacetone phosphate as substrates, resulting from enzyme-catalyzed isomerization of RBP and G3P, respectively.</text>
</comment>
<evidence type="ECO:0000256" key="6">
    <source>
        <dbReference type="ARBA" id="ARBA00047992"/>
    </source>
</evidence>
<dbReference type="AlphaFoldDB" id="H5U0W1"/>
<dbReference type="PROSITE" id="PS01235">
    <property type="entry name" value="PDXS_SNZ_1"/>
    <property type="match status" value="1"/>
</dbReference>
<dbReference type="PANTHER" id="PTHR31829">
    <property type="entry name" value="PYRIDOXAL 5'-PHOSPHATE SYNTHASE SUBUNIT SNZ1-RELATED"/>
    <property type="match status" value="1"/>
</dbReference>
<feature type="binding site" evidence="8">
    <location>
        <position position="240"/>
    </location>
    <ligand>
        <name>D-ribose 5-phosphate</name>
        <dbReference type="ChEBI" id="CHEBI:78346"/>
    </ligand>
</feature>
<evidence type="ECO:0000256" key="1">
    <source>
        <dbReference type="ARBA" id="ARBA00004737"/>
    </source>
</evidence>
<dbReference type="PANTHER" id="PTHR31829:SF0">
    <property type="entry name" value="PYRIDOXAL 5'-PHOSPHATE SYNTHASE SUBUNIT SNZ1-RELATED"/>
    <property type="match status" value="1"/>
</dbReference>
<dbReference type="Gene3D" id="3.20.20.70">
    <property type="entry name" value="Aldolase class I"/>
    <property type="match status" value="1"/>
</dbReference>
<dbReference type="GO" id="GO:0008615">
    <property type="term" value="P:pyridoxine biosynthetic process"/>
    <property type="evidence" value="ECO:0007669"/>
    <property type="project" value="TreeGrafter"/>
</dbReference>
<dbReference type="FunFam" id="3.20.20.70:FF:000001">
    <property type="entry name" value="Pyridoxine biosynthesis protein PDX1"/>
    <property type="match status" value="1"/>
</dbReference>
<evidence type="ECO:0000256" key="3">
    <source>
        <dbReference type="ARBA" id="ARBA00022898"/>
    </source>
</evidence>
<feature type="binding site" evidence="8">
    <location>
        <begin position="261"/>
        <end position="262"/>
    </location>
    <ligand>
        <name>D-ribose 5-phosphate</name>
        <dbReference type="ChEBI" id="CHEBI:78346"/>
    </ligand>
</feature>
<feature type="binding site" evidence="8">
    <location>
        <position position="179"/>
    </location>
    <ligand>
        <name>D-ribose 5-phosphate</name>
        <dbReference type="ChEBI" id="CHEBI:78346"/>
    </ligand>
</feature>
<feature type="binding site" evidence="8">
    <location>
        <position position="50"/>
    </location>
    <ligand>
        <name>D-ribose 5-phosphate</name>
        <dbReference type="ChEBI" id="CHEBI:78346"/>
    </ligand>
</feature>
<comment type="subunit">
    <text evidence="7">Homohexamer and homododecamer. In the presence of PdxT, forms a dodecamer of heterodimers.</text>
</comment>
<reference evidence="12 13" key="1">
    <citation type="submission" date="2012-02" db="EMBL/GenBank/DDBJ databases">
        <title>Whole genome shotgun sequence of Gordonia sputi NBRC 100414.</title>
        <authorList>
            <person name="Yoshida I."/>
            <person name="Hosoyama A."/>
            <person name="Tsuchikane K."/>
            <person name="Katsumata H."/>
            <person name="Yamazaki S."/>
            <person name="Fujita N."/>
        </authorList>
    </citation>
    <scope>NUCLEOTIDE SEQUENCE [LARGE SCALE GENOMIC DNA]</scope>
    <source>
        <strain evidence="12 13">NBRC 100414</strain>
    </source>
</reference>
<dbReference type="InterPro" id="IPR033755">
    <property type="entry name" value="PdxS/SNZ_N"/>
</dbReference>
<dbReference type="EC" id="4.3.3.6" evidence="8"/>
<accession>H5U0W1</accession>
<evidence type="ECO:0000256" key="2">
    <source>
        <dbReference type="ARBA" id="ARBA00007281"/>
    </source>
</evidence>
<evidence type="ECO:0000256" key="9">
    <source>
        <dbReference type="PROSITE-ProRule" id="PRU00481"/>
    </source>
</evidence>
<dbReference type="eggNOG" id="COG0214">
    <property type="taxonomic scope" value="Bacteria"/>
</dbReference>
<sequence length="320" mass="33661">MSRFESGEQPATDATSSVNGHAAADSQAGHGTARVKRGMAEMLKGGVIMDVVTPEQAKIAEDAGAVAVMALERVPADIRAQGGVSRMSDPDMIDGIINTVSIPVMAKARIGHFVEAQILQSLGVDYIDESEVLTPADYANHIDKFAFTVPFVCGATNLGEALRRITEGAAMIRSKGEAGTGDVSNATTHMRKIRDEIRRLTSLPKDELYVAAKELQAPYDLVVEVANAGKLPVTLFTAGGIATPADAAMMMQLGAEGVFVGSGIFKSGNPAQRAAAIVQATTFYDDPDVLAKVSRGLGEAMVGINVDDIPAPHRLAERGW</sequence>
<keyword evidence="3 8" id="KW-0663">Pyridoxal phosphate</keyword>
<evidence type="ECO:0000313" key="12">
    <source>
        <dbReference type="EMBL" id="GAB39369.1"/>
    </source>
</evidence>
<evidence type="ECO:0000256" key="5">
    <source>
        <dbReference type="ARBA" id="ARBA00023270"/>
    </source>
</evidence>
<dbReference type="HAMAP" id="MF_01824">
    <property type="entry name" value="PdxS"/>
    <property type="match status" value="1"/>
</dbReference>
<protein>
    <recommendedName>
        <fullName evidence="8">Pyridoxal 5'-phosphate synthase subunit PdxS</fullName>
        <shortName evidence="8">PLP synthase subunit PdxS</shortName>
        <ecNumber evidence="8">4.3.3.6</ecNumber>
    </recommendedName>
    <alternativeName>
        <fullName evidence="8">Pdx1</fullName>
    </alternativeName>
</protein>
<dbReference type="NCBIfam" id="TIGR00343">
    <property type="entry name" value="pyridoxal 5'-phosphate synthase lyase subunit PdxS"/>
    <property type="match status" value="1"/>
</dbReference>
<comment type="pathway">
    <text evidence="1 8">Cofactor biosynthesis; pyridoxal 5'-phosphate biosynthesis.</text>
</comment>
<feature type="region of interest" description="Disordered" evidence="10">
    <location>
        <begin position="1"/>
        <end position="34"/>
    </location>
</feature>
<dbReference type="UniPathway" id="UPA00245"/>
<dbReference type="GO" id="GO:0006520">
    <property type="term" value="P:amino acid metabolic process"/>
    <property type="evidence" value="ECO:0007669"/>
    <property type="project" value="TreeGrafter"/>
</dbReference>
<keyword evidence="13" id="KW-1185">Reference proteome</keyword>
<evidence type="ECO:0000256" key="8">
    <source>
        <dbReference type="HAMAP-Rule" id="MF_01824"/>
    </source>
</evidence>
<feature type="active site" description="Schiff-base intermediate with D-ribose 5-phosphate" evidence="8">
    <location>
        <position position="107"/>
    </location>
</feature>
<dbReference type="RefSeq" id="WP_005206034.1">
    <property type="nucleotide sequence ID" value="NZ_BAFC01000064.1"/>
</dbReference>
<dbReference type="GO" id="GO:0036381">
    <property type="term" value="F:pyridoxal 5'-phosphate synthase (glutamine hydrolysing) activity"/>
    <property type="evidence" value="ECO:0007669"/>
    <property type="project" value="UniProtKB-UniRule"/>
</dbReference>
<evidence type="ECO:0000313" key="13">
    <source>
        <dbReference type="Proteomes" id="UP000005845"/>
    </source>
</evidence>
<proteinExistence type="inferred from homology"/>
<dbReference type="Pfam" id="PF01680">
    <property type="entry name" value="SOR_SNZ"/>
    <property type="match status" value="1"/>
</dbReference>
<dbReference type="GO" id="GO:0042823">
    <property type="term" value="P:pyridoxal phosphate biosynthetic process"/>
    <property type="evidence" value="ECO:0007669"/>
    <property type="project" value="UniProtKB-UniRule"/>
</dbReference>
<feature type="binding site" evidence="8">
    <location>
        <position position="191"/>
    </location>
    <ligand>
        <name>D-glyceraldehyde 3-phosphate</name>
        <dbReference type="ChEBI" id="CHEBI:59776"/>
    </ligand>
</feature>
<keyword evidence="5 8" id="KW-0704">Schiff base</keyword>
<dbReference type="PIRSF" id="PIRSF029271">
    <property type="entry name" value="Pdx1"/>
    <property type="match status" value="1"/>
</dbReference>
<evidence type="ECO:0000256" key="10">
    <source>
        <dbReference type="SAM" id="MobiDB-lite"/>
    </source>
</evidence>
<organism evidence="12 13">
    <name type="scientific">Gordonia sputi NBRC 100414</name>
    <dbReference type="NCBI Taxonomy" id="1089453"/>
    <lineage>
        <taxon>Bacteria</taxon>
        <taxon>Bacillati</taxon>
        <taxon>Actinomycetota</taxon>
        <taxon>Actinomycetes</taxon>
        <taxon>Mycobacteriales</taxon>
        <taxon>Gordoniaceae</taxon>
        <taxon>Gordonia</taxon>
    </lineage>
</organism>
<dbReference type="InterPro" id="IPR001852">
    <property type="entry name" value="PdxS/SNZ"/>
</dbReference>
<dbReference type="SUPFAM" id="SSF51366">
    <property type="entry name" value="Ribulose-phoshate binding barrel"/>
    <property type="match status" value="1"/>
</dbReference>
<dbReference type="EMBL" id="BAFC01000064">
    <property type="protein sequence ID" value="GAB39369.1"/>
    <property type="molecule type" value="Genomic_DNA"/>
</dbReference>
<name>H5U0W1_9ACTN</name>
<dbReference type="InterPro" id="IPR011060">
    <property type="entry name" value="RibuloseP-bd_barrel"/>
</dbReference>
<comment type="similarity">
    <text evidence="2 8 9">Belongs to the PdxS/SNZ family.</text>
</comment>
<dbReference type="InterPro" id="IPR013785">
    <property type="entry name" value="Aldolase_TIM"/>
</dbReference>
<evidence type="ECO:0000256" key="7">
    <source>
        <dbReference type="ARBA" id="ARBA00061750"/>
    </source>
</evidence>
<dbReference type="CDD" id="cd04727">
    <property type="entry name" value="pdxS"/>
    <property type="match status" value="1"/>
</dbReference>
<feature type="domain" description="PdxS/SNZ N-terminal" evidence="11">
    <location>
        <begin position="33"/>
        <end position="238"/>
    </location>
</feature>
<comment type="catalytic activity">
    <reaction evidence="6 8">
        <text>aldehydo-D-ribose 5-phosphate + D-glyceraldehyde 3-phosphate + L-glutamine = pyridoxal 5'-phosphate + L-glutamate + phosphate + 3 H2O + H(+)</text>
        <dbReference type="Rhea" id="RHEA:31507"/>
        <dbReference type="ChEBI" id="CHEBI:15377"/>
        <dbReference type="ChEBI" id="CHEBI:15378"/>
        <dbReference type="ChEBI" id="CHEBI:29985"/>
        <dbReference type="ChEBI" id="CHEBI:43474"/>
        <dbReference type="ChEBI" id="CHEBI:58273"/>
        <dbReference type="ChEBI" id="CHEBI:58359"/>
        <dbReference type="ChEBI" id="CHEBI:59776"/>
        <dbReference type="ChEBI" id="CHEBI:597326"/>
        <dbReference type="EC" id="4.3.3.6"/>
    </reaction>
</comment>